<keyword evidence="2" id="KW-1185">Reference proteome</keyword>
<accession>A0A1G7FU55</accession>
<proteinExistence type="predicted"/>
<dbReference type="OrthoDB" id="257464at2"/>
<reference evidence="2" key="1">
    <citation type="submission" date="2016-10" db="EMBL/GenBank/DDBJ databases">
        <authorList>
            <person name="Varghese N."/>
            <person name="Submissions S."/>
        </authorList>
    </citation>
    <scope>NUCLEOTIDE SEQUENCE [LARGE SCALE GENOMIC DNA]</scope>
    <source>
        <strain evidence="2">DSM 25329</strain>
    </source>
</reference>
<dbReference type="RefSeq" id="WP_090149864.1">
    <property type="nucleotide sequence ID" value="NZ_FNAN01000007.1"/>
</dbReference>
<protein>
    <submittedName>
        <fullName evidence="1">Uncharacterized protein</fullName>
    </submittedName>
</protein>
<sequence length="387" mass="43794">MNIPSTDEVRAIAAITDPTIRNLRITQCYCELSTAFVSRTGPVANWCTFATWASKQAGQSIRREDLLRSMEAQLNLPQLEELKLLWRVAVELGVDAALQQKLFGIIRNTWLAGIIDDISGAVSRGNRKVFEEIGWEFARFLSAYSQDKAFNQQQLDDFCRNLRPGNPPDGQQYLKQAFTNYYHAFFEEDAQLRTELQLLANLEIGFHEQTRLQPEIAASLNAAFAVNTEIVRKKITDAFFPPESWLARIRLSYLKITGKTSRLDTAINKLMHRLQSIVREQLTIHLMTLTLPPELRLSLAKDLNKTYPAALLHLSCPSLLTLLSQIDPTPDSVAQSGAVDWADLPERMHFITELFRCYHIDPALYSEAFTLQQVAAMKGGKLPTGRL</sequence>
<name>A0A1G7FU55_9BACT</name>
<organism evidence="1 2">
    <name type="scientific">Dyadobacter soli</name>
    <dbReference type="NCBI Taxonomy" id="659014"/>
    <lineage>
        <taxon>Bacteria</taxon>
        <taxon>Pseudomonadati</taxon>
        <taxon>Bacteroidota</taxon>
        <taxon>Cytophagia</taxon>
        <taxon>Cytophagales</taxon>
        <taxon>Spirosomataceae</taxon>
        <taxon>Dyadobacter</taxon>
    </lineage>
</organism>
<gene>
    <name evidence="1" type="ORF">SAMN04487996_10710</name>
</gene>
<dbReference type="STRING" id="659014.SAMN04487996_10710"/>
<dbReference type="Proteomes" id="UP000198748">
    <property type="component" value="Unassembled WGS sequence"/>
</dbReference>
<evidence type="ECO:0000313" key="2">
    <source>
        <dbReference type="Proteomes" id="UP000198748"/>
    </source>
</evidence>
<evidence type="ECO:0000313" key="1">
    <source>
        <dbReference type="EMBL" id="SDE79369.1"/>
    </source>
</evidence>
<dbReference type="AlphaFoldDB" id="A0A1G7FU55"/>
<dbReference type="EMBL" id="FNAN01000007">
    <property type="protein sequence ID" value="SDE79369.1"/>
    <property type="molecule type" value="Genomic_DNA"/>
</dbReference>